<evidence type="ECO:0000256" key="4">
    <source>
        <dbReference type="ARBA" id="ARBA00022679"/>
    </source>
</evidence>
<name>A0ABZ2J1T2_9CHLR</name>
<evidence type="ECO:0000256" key="7">
    <source>
        <dbReference type="HAMAP-Rule" id="MF_00210"/>
    </source>
</evidence>
<organism evidence="9 10">
    <name type="scientific">Candidatus Dehalogenimonas loeffleri</name>
    <dbReference type="NCBI Taxonomy" id="3127115"/>
    <lineage>
        <taxon>Bacteria</taxon>
        <taxon>Bacillati</taxon>
        <taxon>Chloroflexota</taxon>
        <taxon>Dehalococcoidia</taxon>
        <taxon>Dehalococcoidales</taxon>
        <taxon>Dehalococcoidaceae</taxon>
        <taxon>Dehalogenimonas</taxon>
    </lineage>
</organism>
<dbReference type="NCBIfam" id="TIGR01356">
    <property type="entry name" value="aroA"/>
    <property type="match status" value="1"/>
</dbReference>
<dbReference type="EC" id="2.5.1.19" evidence="7"/>
<dbReference type="CDD" id="cd01556">
    <property type="entry name" value="EPSP_synthase"/>
    <property type="match status" value="1"/>
</dbReference>
<feature type="domain" description="Enolpyruvate transferase" evidence="8">
    <location>
        <begin position="8"/>
        <end position="406"/>
    </location>
</feature>
<dbReference type="PIRSF" id="PIRSF000505">
    <property type="entry name" value="EPSPS"/>
    <property type="match status" value="1"/>
</dbReference>
<feature type="binding site" evidence="7">
    <location>
        <position position="20"/>
    </location>
    <ligand>
        <name>phosphoenolpyruvate</name>
        <dbReference type="ChEBI" id="CHEBI:58702"/>
    </ligand>
</feature>
<feature type="binding site" evidence="7">
    <location>
        <position position="373"/>
    </location>
    <ligand>
        <name>phosphoenolpyruvate</name>
        <dbReference type="ChEBI" id="CHEBI:58702"/>
    </ligand>
</feature>
<feature type="binding site" evidence="7">
    <location>
        <position position="161"/>
    </location>
    <ligand>
        <name>phosphoenolpyruvate</name>
        <dbReference type="ChEBI" id="CHEBI:58702"/>
    </ligand>
</feature>
<keyword evidence="3 7" id="KW-0028">Amino-acid biosynthesis</keyword>
<feature type="binding site" evidence="7">
    <location>
        <position position="21"/>
    </location>
    <ligand>
        <name>3-phosphoshikimate</name>
        <dbReference type="ChEBI" id="CHEBI:145989"/>
    </ligand>
</feature>
<dbReference type="RefSeq" id="WP_338736889.1">
    <property type="nucleotide sequence ID" value="NZ_CP146612.1"/>
</dbReference>
<dbReference type="Gene3D" id="3.65.10.10">
    <property type="entry name" value="Enolpyruvate transferase domain"/>
    <property type="match status" value="2"/>
</dbReference>
<dbReference type="EMBL" id="CP146612">
    <property type="protein sequence ID" value="WWX24771.1"/>
    <property type="molecule type" value="Genomic_DNA"/>
</dbReference>
<feature type="binding site" evidence="7">
    <location>
        <position position="301"/>
    </location>
    <ligand>
        <name>3-phosphoshikimate</name>
        <dbReference type="ChEBI" id="CHEBI:145989"/>
    </ligand>
</feature>
<comment type="subunit">
    <text evidence="7">Monomer.</text>
</comment>
<evidence type="ECO:0000313" key="10">
    <source>
        <dbReference type="Proteomes" id="UP001375370"/>
    </source>
</evidence>
<sequence>MKARISKSTVAGTIHAPPSKSYTIRALFAAALAAGTSRIINPLISDDTEAAAEVLEQLGAGIERQPGVWIITGGRLQASPQPLNCRQSAATLRFLAPLCATLDGRSRITFAPGLARRPMTLLPAILKQLGITAEQGLDYLLVPGDRIKAGVVSLPGDVSSQFISGLLIAAPRFVQGLKINLTTPARSRDYLRMTIEYLEYFGVKVEHDAAMTAFSVLPQTYQPADYTVEGDWSGASYFLGLGALAGPISVSGLNPDSFQADRFMLNCLERLEAGVTTGNKVINVAPTPLKALTVNLDEAIDLLPTIACLTAAANGVSILTGLGRARIKESDRVRAVAENLKRMGIAVTEDNDRLLITGGRPHGAVIDSFDDHRIAMAFAMLATVCGDSVIEGAECVNKTYPGFWQDFQQAGGKVILSE</sequence>
<keyword evidence="7" id="KW-0963">Cytoplasm</keyword>
<dbReference type="InterPro" id="IPR023193">
    <property type="entry name" value="EPSP_synthase_CS"/>
</dbReference>
<dbReference type="InterPro" id="IPR036968">
    <property type="entry name" value="Enolpyruvate_Tfrase_sf"/>
</dbReference>
<keyword evidence="10" id="KW-1185">Reference proteome</keyword>
<gene>
    <name evidence="7 9" type="primary">aroA</name>
    <name evidence="9" type="ORF">V8247_05755</name>
</gene>
<dbReference type="GO" id="GO:0003866">
    <property type="term" value="F:3-phosphoshikimate 1-carboxyvinyltransferase activity"/>
    <property type="evidence" value="ECO:0007669"/>
    <property type="project" value="UniProtKB-EC"/>
</dbReference>
<proteinExistence type="inferred from homology"/>
<evidence type="ECO:0000256" key="3">
    <source>
        <dbReference type="ARBA" id="ARBA00022605"/>
    </source>
</evidence>
<evidence type="ECO:0000259" key="8">
    <source>
        <dbReference type="Pfam" id="PF00275"/>
    </source>
</evidence>
<feature type="binding site" evidence="7">
    <location>
        <position position="398"/>
    </location>
    <ligand>
        <name>phosphoenolpyruvate</name>
        <dbReference type="ChEBI" id="CHEBI:58702"/>
    </ligand>
</feature>
<keyword evidence="5 7" id="KW-0057">Aromatic amino acid biosynthesis</keyword>
<accession>A0ABZ2J1T2</accession>
<feature type="binding site" evidence="7">
    <location>
        <position position="117"/>
    </location>
    <ligand>
        <name>phosphoenolpyruvate</name>
        <dbReference type="ChEBI" id="CHEBI:58702"/>
    </ligand>
</feature>
<feature type="active site" description="Proton acceptor" evidence="7">
    <location>
        <position position="301"/>
    </location>
</feature>
<evidence type="ECO:0000313" key="9">
    <source>
        <dbReference type="EMBL" id="WWX24771.1"/>
    </source>
</evidence>
<dbReference type="Pfam" id="PF00275">
    <property type="entry name" value="EPSP_synthase"/>
    <property type="match status" value="1"/>
</dbReference>
<evidence type="ECO:0000256" key="1">
    <source>
        <dbReference type="ARBA" id="ARBA00004811"/>
    </source>
</evidence>
<dbReference type="PROSITE" id="PS00885">
    <property type="entry name" value="EPSP_SYNTHASE_2"/>
    <property type="match status" value="1"/>
</dbReference>
<evidence type="ECO:0000256" key="2">
    <source>
        <dbReference type="ARBA" id="ARBA00009948"/>
    </source>
</evidence>
<dbReference type="InterPro" id="IPR006264">
    <property type="entry name" value="EPSP_synthase"/>
</dbReference>
<comment type="function">
    <text evidence="7">Catalyzes the transfer of the enolpyruvyl moiety of phosphoenolpyruvate (PEP) to the 5-hydroxyl of shikimate-3-phosphate (S3P) to produce enolpyruvyl shikimate-3-phosphate and inorganic phosphate.</text>
</comment>
<evidence type="ECO:0000256" key="5">
    <source>
        <dbReference type="ARBA" id="ARBA00023141"/>
    </source>
</evidence>
<dbReference type="HAMAP" id="MF_00210">
    <property type="entry name" value="EPSP_synth"/>
    <property type="match status" value="1"/>
</dbReference>
<feature type="binding site" evidence="7">
    <location>
        <position position="20"/>
    </location>
    <ligand>
        <name>3-phosphoshikimate</name>
        <dbReference type="ChEBI" id="CHEBI:145989"/>
    </ligand>
</feature>
<feature type="binding site" evidence="7">
    <location>
        <position position="187"/>
    </location>
    <ligand>
        <name>3-phosphoshikimate</name>
        <dbReference type="ChEBI" id="CHEBI:145989"/>
    </ligand>
</feature>
<comment type="catalytic activity">
    <reaction evidence="6">
        <text>3-phosphoshikimate + phosphoenolpyruvate = 5-O-(1-carboxyvinyl)-3-phosphoshikimate + phosphate</text>
        <dbReference type="Rhea" id="RHEA:21256"/>
        <dbReference type="ChEBI" id="CHEBI:43474"/>
        <dbReference type="ChEBI" id="CHEBI:57701"/>
        <dbReference type="ChEBI" id="CHEBI:58702"/>
        <dbReference type="ChEBI" id="CHEBI:145989"/>
        <dbReference type="EC" id="2.5.1.19"/>
    </reaction>
    <physiologicalReaction direction="left-to-right" evidence="6">
        <dbReference type="Rhea" id="RHEA:21257"/>
    </physiologicalReaction>
</comment>
<comment type="subcellular location">
    <subcellularLocation>
        <location evidence="7">Cytoplasm</location>
    </subcellularLocation>
</comment>
<feature type="binding site" evidence="7">
    <location>
        <position position="161"/>
    </location>
    <ligand>
        <name>3-phosphoshikimate</name>
        <dbReference type="ChEBI" id="CHEBI:145989"/>
    </ligand>
</feature>
<feature type="binding site" evidence="7">
    <location>
        <position position="160"/>
    </location>
    <ligand>
        <name>3-phosphoshikimate</name>
        <dbReference type="ChEBI" id="CHEBI:145989"/>
    </ligand>
</feature>
<feature type="binding site" evidence="7">
    <location>
        <position position="25"/>
    </location>
    <ligand>
        <name>3-phosphoshikimate</name>
        <dbReference type="ChEBI" id="CHEBI:145989"/>
    </ligand>
</feature>
<comment type="pathway">
    <text evidence="1 7">Metabolic intermediate biosynthesis; chorismate biosynthesis; chorismate from D-erythrose 4-phosphate and phosphoenolpyruvate: step 6/7.</text>
</comment>
<dbReference type="PANTHER" id="PTHR21090:SF5">
    <property type="entry name" value="PENTAFUNCTIONAL AROM POLYPEPTIDE"/>
    <property type="match status" value="1"/>
</dbReference>
<dbReference type="Proteomes" id="UP001375370">
    <property type="component" value="Chromosome"/>
</dbReference>
<protein>
    <recommendedName>
        <fullName evidence="7">3-phosphoshikimate 1-carboxyvinyltransferase</fullName>
        <ecNumber evidence="7">2.5.1.19</ecNumber>
    </recommendedName>
    <alternativeName>
        <fullName evidence="7">5-enolpyruvylshikimate-3-phosphate synthase</fullName>
        <shortName evidence="7">EPSP synthase</shortName>
        <shortName evidence="7">EPSPS</shortName>
    </alternativeName>
</protein>
<keyword evidence="4 7" id="KW-0808">Transferase</keyword>
<reference evidence="9 10" key="1">
    <citation type="submission" date="2024-03" db="EMBL/GenBank/DDBJ databases">
        <title>A Dehalogenimonas Isolated from Estuarine Sediments Dihaloeliminates Chlorinated Alkanes.</title>
        <authorList>
            <person name="Yang Y."/>
            <person name="Wang H."/>
        </authorList>
    </citation>
    <scope>NUCLEOTIDE SEQUENCE [LARGE SCALE GENOMIC DNA]</scope>
    <source>
        <strain evidence="9 10">W</strain>
    </source>
</reference>
<feature type="binding site" evidence="7">
    <location>
        <position position="332"/>
    </location>
    <ligand>
        <name>phosphoenolpyruvate</name>
        <dbReference type="ChEBI" id="CHEBI:58702"/>
    </ligand>
</feature>
<comment type="similarity">
    <text evidence="2 7">Belongs to the EPSP synthase family.</text>
</comment>
<dbReference type="InterPro" id="IPR001986">
    <property type="entry name" value="Enolpyruvate_Tfrase_dom"/>
</dbReference>
<dbReference type="SUPFAM" id="SSF55205">
    <property type="entry name" value="EPT/RTPC-like"/>
    <property type="match status" value="1"/>
</dbReference>
<feature type="binding site" evidence="7">
    <location>
        <position position="159"/>
    </location>
    <ligand>
        <name>3-phosphoshikimate</name>
        <dbReference type="ChEBI" id="CHEBI:145989"/>
    </ligand>
</feature>
<comment type="caution">
    <text evidence="7">Lacks conserved residue(s) required for the propagation of feature annotation.</text>
</comment>
<evidence type="ECO:0000256" key="6">
    <source>
        <dbReference type="ARBA" id="ARBA00044633"/>
    </source>
</evidence>
<dbReference type="InterPro" id="IPR013792">
    <property type="entry name" value="RNA3'P_cycl/enolpyr_Trfase_a/b"/>
</dbReference>
<feature type="binding site" evidence="7">
    <location>
        <position position="328"/>
    </location>
    <ligand>
        <name>3-phosphoshikimate</name>
        <dbReference type="ChEBI" id="CHEBI:145989"/>
    </ligand>
</feature>
<dbReference type="PANTHER" id="PTHR21090">
    <property type="entry name" value="AROM/DEHYDROQUINATE SYNTHASE"/>
    <property type="match status" value="1"/>
</dbReference>